<dbReference type="GO" id="GO:0003677">
    <property type="term" value="F:DNA binding"/>
    <property type="evidence" value="ECO:0007669"/>
    <property type="project" value="UniProtKB-KW"/>
</dbReference>
<dbReference type="Gene3D" id="2.10.109.10">
    <property type="entry name" value="Umud Fragment, subunit A"/>
    <property type="match status" value="1"/>
</dbReference>
<reference evidence="5" key="1">
    <citation type="journal article" date="2014" name="Int. J. Syst. Evol. Microbiol.">
        <title>Complete genome sequence of Corynebacterium casei LMG S-19264T (=DSM 44701T), isolated from a smear-ripened cheese.</title>
        <authorList>
            <consortium name="US DOE Joint Genome Institute (JGI-PGF)"/>
            <person name="Walter F."/>
            <person name="Albersmeier A."/>
            <person name="Kalinowski J."/>
            <person name="Ruckert C."/>
        </authorList>
    </citation>
    <scope>NUCLEOTIDE SEQUENCE</scope>
    <source>
        <strain evidence="5">KCTC 32255</strain>
    </source>
</reference>
<dbReference type="Proteomes" id="UP000648075">
    <property type="component" value="Unassembled WGS sequence"/>
</dbReference>
<keyword evidence="1" id="KW-0805">Transcription regulation</keyword>
<dbReference type="AlphaFoldDB" id="A0A918PE30"/>
<dbReference type="InterPro" id="IPR036286">
    <property type="entry name" value="LexA/Signal_pep-like_sf"/>
</dbReference>
<comment type="caution">
    <text evidence="5">The sequence shown here is derived from an EMBL/GenBank/DDBJ whole genome shotgun (WGS) entry which is preliminary data.</text>
</comment>
<evidence type="ECO:0000256" key="1">
    <source>
        <dbReference type="ARBA" id="ARBA00023015"/>
    </source>
</evidence>
<evidence type="ECO:0000256" key="3">
    <source>
        <dbReference type="ARBA" id="ARBA00023163"/>
    </source>
</evidence>
<reference evidence="5" key="2">
    <citation type="submission" date="2020-09" db="EMBL/GenBank/DDBJ databases">
        <authorList>
            <person name="Sun Q."/>
            <person name="Kim S."/>
        </authorList>
    </citation>
    <scope>NUCLEOTIDE SEQUENCE</scope>
    <source>
        <strain evidence="5">KCTC 32255</strain>
    </source>
</reference>
<sequence>MAELIPERLAELRKAAGFSQAELARRVGIGQSSANRLEKGGTRNPREIIEIARVLGTTPEYLTGETDSVSPVAVSDLQLPYRAGPPETVELQEFDVSYGLGASYIHDTAVTGRKRVFSRAWIRQFTDSPFSDLFWATGNGTSMMPAILENDILLIDTQQRTPRMWDQFWALDMHGMGMIKALRPGKDGAMRITSINSDFKDEVAYDGEMNVVGRVVAIVRKV</sequence>
<dbReference type="PANTHER" id="PTHR40661">
    <property type="match status" value="1"/>
</dbReference>
<dbReference type="EMBL" id="BMZA01000004">
    <property type="protein sequence ID" value="GGZ02560.1"/>
    <property type="molecule type" value="Genomic_DNA"/>
</dbReference>
<gene>
    <name evidence="5" type="ORF">GCM10011614_17040</name>
</gene>
<accession>A0A918PE30</accession>
<dbReference type="SUPFAM" id="SSF47413">
    <property type="entry name" value="lambda repressor-like DNA-binding domains"/>
    <property type="match status" value="1"/>
</dbReference>
<dbReference type="CDD" id="cd00093">
    <property type="entry name" value="HTH_XRE"/>
    <property type="match status" value="1"/>
</dbReference>
<keyword evidence="6" id="KW-1185">Reference proteome</keyword>
<name>A0A918PE30_9SPHN</name>
<feature type="domain" description="HTH cro/C1-type" evidence="4">
    <location>
        <begin position="9"/>
        <end position="62"/>
    </location>
</feature>
<organism evidence="5 6">
    <name type="scientific">Novosphingobium colocasiae</name>
    <dbReference type="NCBI Taxonomy" id="1256513"/>
    <lineage>
        <taxon>Bacteria</taxon>
        <taxon>Pseudomonadati</taxon>
        <taxon>Pseudomonadota</taxon>
        <taxon>Alphaproteobacteria</taxon>
        <taxon>Sphingomonadales</taxon>
        <taxon>Sphingomonadaceae</taxon>
        <taxon>Novosphingobium</taxon>
    </lineage>
</organism>
<keyword evidence="3" id="KW-0804">Transcription</keyword>
<keyword evidence="2" id="KW-0238">DNA-binding</keyword>
<dbReference type="Gene3D" id="1.10.260.40">
    <property type="entry name" value="lambda repressor-like DNA-binding domains"/>
    <property type="match status" value="1"/>
</dbReference>
<evidence type="ECO:0000313" key="6">
    <source>
        <dbReference type="Proteomes" id="UP000648075"/>
    </source>
</evidence>
<dbReference type="CDD" id="cd06529">
    <property type="entry name" value="S24_LexA-like"/>
    <property type="match status" value="1"/>
</dbReference>
<dbReference type="PROSITE" id="PS50943">
    <property type="entry name" value="HTH_CROC1"/>
    <property type="match status" value="1"/>
</dbReference>
<evidence type="ECO:0000259" key="4">
    <source>
        <dbReference type="PROSITE" id="PS50943"/>
    </source>
</evidence>
<dbReference type="InterPro" id="IPR015927">
    <property type="entry name" value="Peptidase_S24_S26A/B/C"/>
</dbReference>
<evidence type="ECO:0000313" key="5">
    <source>
        <dbReference type="EMBL" id="GGZ02560.1"/>
    </source>
</evidence>
<dbReference type="InterPro" id="IPR001387">
    <property type="entry name" value="Cro/C1-type_HTH"/>
</dbReference>
<dbReference type="InterPro" id="IPR010982">
    <property type="entry name" value="Lambda_DNA-bd_dom_sf"/>
</dbReference>
<dbReference type="Pfam" id="PF00717">
    <property type="entry name" value="Peptidase_S24"/>
    <property type="match status" value="1"/>
</dbReference>
<dbReference type="SMART" id="SM00530">
    <property type="entry name" value="HTH_XRE"/>
    <property type="match status" value="1"/>
</dbReference>
<dbReference type="RefSeq" id="WP_189620749.1">
    <property type="nucleotide sequence ID" value="NZ_BMZA01000004.1"/>
</dbReference>
<evidence type="ECO:0000256" key="2">
    <source>
        <dbReference type="ARBA" id="ARBA00023125"/>
    </source>
</evidence>
<dbReference type="PANTHER" id="PTHR40661:SF3">
    <property type="entry name" value="FELS-1 PROPHAGE TRANSCRIPTIONAL REGULATOR"/>
    <property type="match status" value="1"/>
</dbReference>
<dbReference type="SUPFAM" id="SSF51306">
    <property type="entry name" value="LexA/Signal peptidase"/>
    <property type="match status" value="1"/>
</dbReference>
<dbReference type="InterPro" id="IPR039418">
    <property type="entry name" value="LexA-like"/>
</dbReference>
<protein>
    <recommendedName>
        <fullName evidence="4">HTH cro/C1-type domain-containing protein</fullName>
    </recommendedName>
</protein>
<proteinExistence type="predicted"/>
<dbReference type="Pfam" id="PF01381">
    <property type="entry name" value="HTH_3"/>
    <property type="match status" value="1"/>
</dbReference>